<organism evidence="2 3">
    <name type="scientific">Rehmannia glutinosa</name>
    <name type="common">Chinese foxglove</name>
    <dbReference type="NCBI Taxonomy" id="99300"/>
    <lineage>
        <taxon>Eukaryota</taxon>
        <taxon>Viridiplantae</taxon>
        <taxon>Streptophyta</taxon>
        <taxon>Embryophyta</taxon>
        <taxon>Tracheophyta</taxon>
        <taxon>Spermatophyta</taxon>
        <taxon>Magnoliopsida</taxon>
        <taxon>eudicotyledons</taxon>
        <taxon>Gunneridae</taxon>
        <taxon>Pentapetalae</taxon>
        <taxon>asterids</taxon>
        <taxon>lamiids</taxon>
        <taxon>Lamiales</taxon>
        <taxon>Orobanchaceae</taxon>
        <taxon>Rehmannieae</taxon>
        <taxon>Rehmannia</taxon>
    </lineage>
</organism>
<feature type="region of interest" description="Disordered" evidence="1">
    <location>
        <begin position="143"/>
        <end position="180"/>
    </location>
</feature>
<dbReference type="EMBL" id="JABTTQ020002907">
    <property type="protein sequence ID" value="KAK6121463.1"/>
    <property type="molecule type" value="Genomic_DNA"/>
</dbReference>
<keyword evidence="3" id="KW-1185">Reference proteome</keyword>
<evidence type="ECO:0000256" key="1">
    <source>
        <dbReference type="SAM" id="MobiDB-lite"/>
    </source>
</evidence>
<accession>A0ABR0UFY6</accession>
<dbReference type="Proteomes" id="UP001318860">
    <property type="component" value="Unassembled WGS sequence"/>
</dbReference>
<sequence>MESQRHVTDKLDHACQTSFPECKTRLAIEKHASSVYTHKIPREFLARRWMKSASITPHTKIGRFIIRGGDEAAVTLNNLWSIFTTLHCLAQGNIDKLSNLSRLGREEKVKLLKDHPQAPSMGGKQSVMETYCGSTSNLDILVLPPKQAKNKGSGSNVRSRILSRERKPSKQAQNSKESVELVVRSGHITRGHVQNATPHHSQSNIFVVAPKSLACDSRLNNVISAACALMTRLMTYQIFRKALQSRKIGDLDHLGRASRIKDIISTTSEARQAILDLIFAMYPCRNTIRLYEDTASKHRTTWAGATGSTRMKIGRSKKLQRTYYNGEEDGNLRMLQDFVQQGRFLERVDSEKIPNTQIELKRRILHKLVIASRVLRSSGGTWMVYLACSATNSASRGTHASKGNIFSNNSSGSTCLLGDPTSSRSGAVCVRSRISIINQPRPNVSHTRKGECIGAYVTRMHREWYKIRDVVGAPGEFQATRRSSRVDSEWRLEAEKLYVDLLRYDEAKNKLKINYGAFFAILYGKWIDSC</sequence>
<gene>
    <name evidence="2" type="ORF">DH2020_044793</name>
</gene>
<evidence type="ECO:0000313" key="2">
    <source>
        <dbReference type="EMBL" id="KAK6121463.1"/>
    </source>
</evidence>
<comment type="caution">
    <text evidence="2">The sequence shown here is derived from an EMBL/GenBank/DDBJ whole genome shotgun (WGS) entry which is preliminary data.</text>
</comment>
<proteinExistence type="predicted"/>
<evidence type="ECO:0000313" key="3">
    <source>
        <dbReference type="Proteomes" id="UP001318860"/>
    </source>
</evidence>
<name>A0ABR0UFY6_REHGL</name>
<reference evidence="2 3" key="1">
    <citation type="journal article" date="2021" name="Comput. Struct. Biotechnol. J.">
        <title>De novo genome assembly of the potent medicinal plant Rehmannia glutinosa using nanopore technology.</title>
        <authorList>
            <person name="Ma L."/>
            <person name="Dong C."/>
            <person name="Song C."/>
            <person name="Wang X."/>
            <person name="Zheng X."/>
            <person name="Niu Y."/>
            <person name="Chen S."/>
            <person name="Feng W."/>
        </authorList>
    </citation>
    <scope>NUCLEOTIDE SEQUENCE [LARGE SCALE GENOMIC DNA]</scope>
    <source>
        <strain evidence="2">DH-2019</strain>
    </source>
</reference>
<protein>
    <submittedName>
        <fullName evidence="2">Uncharacterized protein</fullName>
    </submittedName>
</protein>